<evidence type="ECO:0000256" key="1">
    <source>
        <dbReference type="SAM" id="MobiDB-lite"/>
    </source>
</evidence>
<keyword evidence="3" id="KW-1185">Reference proteome</keyword>
<organism evidence="2 3">
    <name type="scientific">Eragrostis curvula</name>
    <name type="common">weeping love grass</name>
    <dbReference type="NCBI Taxonomy" id="38414"/>
    <lineage>
        <taxon>Eukaryota</taxon>
        <taxon>Viridiplantae</taxon>
        <taxon>Streptophyta</taxon>
        <taxon>Embryophyta</taxon>
        <taxon>Tracheophyta</taxon>
        <taxon>Spermatophyta</taxon>
        <taxon>Magnoliopsida</taxon>
        <taxon>Liliopsida</taxon>
        <taxon>Poales</taxon>
        <taxon>Poaceae</taxon>
        <taxon>PACMAD clade</taxon>
        <taxon>Chloridoideae</taxon>
        <taxon>Eragrostideae</taxon>
        <taxon>Eragrostidinae</taxon>
        <taxon>Eragrostis</taxon>
    </lineage>
</organism>
<feature type="non-terminal residue" evidence="2">
    <location>
        <position position="1"/>
    </location>
</feature>
<feature type="compositionally biased region" description="Pro residues" evidence="1">
    <location>
        <begin position="19"/>
        <end position="39"/>
    </location>
</feature>
<dbReference type="Gramene" id="TVU30581">
    <property type="protein sequence ID" value="TVU30581"/>
    <property type="gene ID" value="EJB05_22211"/>
</dbReference>
<accession>A0A5J9V5C4</accession>
<gene>
    <name evidence="2" type="ORF">EJB05_22211</name>
</gene>
<dbReference type="Proteomes" id="UP000324897">
    <property type="component" value="Chromosome 1"/>
</dbReference>
<protein>
    <submittedName>
        <fullName evidence="2">Uncharacterized protein</fullName>
    </submittedName>
</protein>
<comment type="caution">
    <text evidence="2">The sequence shown here is derived from an EMBL/GenBank/DDBJ whole genome shotgun (WGS) entry which is preliminary data.</text>
</comment>
<name>A0A5J9V5C4_9POAL</name>
<reference evidence="2 3" key="1">
    <citation type="journal article" date="2019" name="Sci. Rep.">
        <title>A high-quality genome of Eragrostis curvula grass provides insights into Poaceae evolution and supports new strategies to enhance forage quality.</title>
        <authorList>
            <person name="Carballo J."/>
            <person name="Santos B.A.C.M."/>
            <person name="Zappacosta D."/>
            <person name="Garbus I."/>
            <person name="Selva J.P."/>
            <person name="Gallo C.A."/>
            <person name="Diaz A."/>
            <person name="Albertini E."/>
            <person name="Caccamo M."/>
            <person name="Echenique V."/>
        </authorList>
    </citation>
    <scope>NUCLEOTIDE SEQUENCE [LARGE SCALE GENOMIC DNA]</scope>
    <source>
        <strain evidence="3">cv. Victoria</strain>
        <tissue evidence="2">Leaf</tissue>
    </source>
</reference>
<dbReference type="AlphaFoldDB" id="A0A5J9V5C4"/>
<proteinExistence type="predicted"/>
<evidence type="ECO:0000313" key="3">
    <source>
        <dbReference type="Proteomes" id="UP000324897"/>
    </source>
</evidence>
<feature type="compositionally biased region" description="Gly residues" evidence="1">
    <location>
        <begin position="1"/>
        <end position="10"/>
    </location>
</feature>
<evidence type="ECO:0000313" key="2">
    <source>
        <dbReference type="EMBL" id="TVU30581.1"/>
    </source>
</evidence>
<sequence length="161" mass="16873">MEIGRRGIGARGNLLSPTTSPPPPPLAPPPQPRPNPSPPLSLTSSSFFGGVRAGKQGAAGGSSSRAALLLPYLADLYGDPAIPFAKRASSGCGEEGGIDVVDMEVRLMATTRLRLLNDCSPAGTGSRPLFRFKDAGAKVIGELMKESRDLMNADDFWFPPP</sequence>
<dbReference type="EMBL" id="RWGY01000011">
    <property type="protein sequence ID" value="TVU30581.1"/>
    <property type="molecule type" value="Genomic_DNA"/>
</dbReference>
<feature type="region of interest" description="Disordered" evidence="1">
    <location>
        <begin position="1"/>
        <end position="47"/>
    </location>
</feature>